<accession>B7KES0</accession>
<dbReference type="Proteomes" id="UP000002384">
    <property type="component" value="Chromosome"/>
</dbReference>
<dbReference type="eggNOG" id="ENOG502Z8TS">
    <property type="taxonomic scope" value="Bacteria"/>
</dbReference>
<evidence type="ECO:0008006" key="3">
    <source>
        <dbReference type="Google" id="ProtNLM"/>
    </source>
</evidence>
<sequence length="378" mass="44646">MSKAEELEKNWHSRLSKEDIQLSETVRHSLINWLLGEDRQRFEDLDLEQLEICCQGMDYRYRILRQRYLFVSPTQAYKNLLNRLGSVVTLRNKIRTWVALSRDRQRAVVDVLQEVIQEMLKNDRYIQTQIAWISQCTQDERLRNSILFATIEEYSLRPIRNQPLLAYRFVNYLRRQSRGGMTQVPQQEIIRILSDEVGTDEDESSMSLLDTQAANQYQEVQEWEEKQTLRLKVQREFEAYLESKIDRVAVEWLRLYLAGRSQEAIAKRLNLPIKQIYRLREKVSYHAIKGFALKGKPELVASWLEISLKEHNLGLTPVQWEKFSQNLTPIQQEILTLSKSNKSLETIGQELKLKKSQILKEWSEIYLAAQSLRTDGIN</sequence>
<dbReference type="HOGENOM" id="CLU_061336_0_0_3"/>
<dbReference type="KEGG" id="cyc:PCC7424_0635"/>
<dbReference type="NCBIfam" id="NF037965">
    <property type="entry name" value="HetZ_rel_2"/>
    <property type="match status" value="1"/>
</dbReference>
<protein>
    <recommendedName>
        <fullName evidence="3">HetZ-related protein 2</fullName>
    </recommendedName>
</protein>
<dbReference type="STRING" id="65393.PCC7424_0635"/>
<reference evidence="2" key="1">
    <citation type="journal article" date="2011" name="MBio">
        <title>Novel metabolic attributes of the genus Cyanothece, comprising a group of unicellular nitrogen-fixing Cyanobacteria.</title>
        <authorList>
            <person name="Bandyopadhyay A."/>
            <person name="Elvitigala T."/>
            <person name="Welsh E."/>
            <person name="Stockel J."/>
            <person name="Liberton M."/>
            <person name="Min H."/>
            <person name="Sherman L.A."/>
            <person name="Pakrasi H.B."/>
        </authorList>
    </citation>
    <scope>NUCLEOTIDE SEQUENCE [LARGE SCALE GENOMIC DNA]</scope>
    <source>
        <strain evidence="2">PCC 7424</strain>
    </source>
</reference>
<dbReference type="OrthoDB" id="417276at2"/>
<dbReference type="AlphaFoldDB" id="B7KES0"/>
<organism evidence="1 2">
    <name type="scientific">Gloeothece citriformis (strain PCC 7424)</name>
    <name type="common">Cyanothece sp. (strain PCC 7424)</name>
    <dbReference type="NCBI Taxonomy" id="65393"/>
    <lineage>
        <taxon>Bacteria</taxon>
        <taxon>Bacillati</taxon>
        <taxon>Cyanobacteriota</taxon>
        <taxon>Cyanophyceae</taxon>
        <taxon>Oscillatoriophycideae</taxon>
        <taxon>Chroococcales</taxon>
        <taxon>Aphanothecaceae</taxon>
        <taxon>Gloeothece</taxon>
        <taxon>Gloeothece citriformis</taxon>
    </lineage>
</organism>
<keyword evidence="2" id="KW-1185">Reference proteome</keyword>
<gene>
    <name evidence="1" type="ordered locus">PCC7424_0635</name>
</gene>
<evidence type="ECO:0000313" key="1">
    <source>
        <dbReference type="EMBL" id="ACK69095.1"/>
    </source>
</evidence>
<name>B7KES0_GLOC7</name>
<dbReference type="InterPro" id="IPR048033">
    <property type="entry name" value="HetZ-rel_2"/>
</dbReference>
<proteinExistence type="predicted"/>
<dbReference type="RefSeq" id="WP_012598042.1">
    <property type="nucleotide sequence ID" value="NC_011729.1"/>
</dbReference>
<evidence type="ECO:0000313" key="2">
    <source>
        <dbReference type="Proteomes" id="UP000002384"/>
    </source>
</evidence>
<dbReference type="EMBL" id="CP001291">
    <property type="protein sequence ID" value="ACK69095.1"/>
    <property type="molecule type" value="Genomic_DNA"/>
</dbReference>